<keyword evidence="1" id="KW-0472">Membrane</keyword>
<sequence length="234" mass="24845">MNILGSLELLTAGYGAAIGAFLTAFVSNAIPYMTVPYLVVIAGYGAALNSVYEKILVALAGGLGAGLGKVVVYMLGRGVHQVLPERARENVELFAHVFSKGMFIAIFLFAALPLPDDVLYIPVGVAGYNPLLFFIAVTLGKIIITSLAVLLGNVVASLTGSEGGFNPETIAGLIVASIIVSIVIVRMNWNKIIEVYDEKGVIPAFIEMIKQAFLALLPVRSPAWGGRPPRRSTR</sequence>
<dbReference type="Proteomes" id="UP000053352">
    <property type="component" value="Unassembled WGS sequence"/>
</dbReference>
<dbReference type="Pfam" id="PF09335">
    <property type="entry name" value="VTT_dom"/>
    <property type="match status" value="1"/>
</dbReference>
<feature type="transmembrane region" description="Helical" evidence="1">
    <location>
        <begin position="93"/>
        <end position="112"/>
    </location>
</feature>
<dbReference type="InterPro" id="IPR051311">
    <property type="entry name" value="DedA_domain"/>
</dbReference>
<dbReference type="GO" id="GO:0005886">
    <property type="term" value="C:plasma membrane"/>
    <property type="evidence" value="ECO:0007669"/>
    <property type="project" value="TreeGrafter"/>
</dbReference>
<dbReference type="AlphaFoldDB" id="A0A0V8RVT5"/>
<dbReference type="PANTHER" id="PTHR42709:SF10">
    <property type="entry name" value="SNARE ASSOCIATED GOLGI PROTEIN"/>
    <property type="match status" value="1"/>
</dbReference>
<organism evidence="3 4">
    <name type="scientific">Pyrodictium occultum</name>
    <dbReference type="NCBI Taxonomy" id="2309"/>
    <lineage>
        <taxon>Archaea</taxon>
        <taxon>Thermoproteota</taxon>
        <taxon>Thermoprotei</taxon>
        <taxon>Desulfurococcales</taxon>
        <taxon>Pyrodictiaceae</taxon>
        <taxon>Pyrodictium</taxon>
    </lineage>
</organism>
<evidence type="ECO:0000256" key="1">
    <source>
        <dbReference type="SAM" id="Phobius"/>
    </source>
</evidence>
<feature type="transmembrane region" description="Helical" evidence="1">
    <location>
        <begin position="132"/>
        <end position="158"/>
    </location>
</feature>
<feature type="transmembrane region" description="Helical" evidence="1">
    <location>
        <begin position="170"/>
        <end position="189"/>
    </location>
</feature>
<dbReference type="STRING" id="2309.CF15_05125"/>
<feature type="transmembrane region" description="Helical" evidence="1">
    <location>
        <begin position="55"/>
        <end position="72"/>
    </location>
</feature>
<evidence type="ECO:0000313" key="3">
    <source>
        <dbReference type="EMBL" id="KSW12147.1"/>
    </source>
</evidence>
<dbReference type="EMBL" id="LNTB01000001">
    <property type="protein sequence ID" value="KSW12147.1"/>
    <property type="molecule type" value="Genomic_DNA"/>
</dbReference>
<evidence type="ECO:0000259" key="2">
    <source>
        <dbReference type="Pfam" id="PF09335"/>
    </source>
</evidence>
<keyword evidence="4" id="KW-1185">Reference proteome</keyword>
<feature type="domain" description="VTT" evidence="2">
    <location>
        <begin position="35"/>
        <end position="153"/>
    </location>
</feature>
<gene>
    <name evidence="3" type="ORF">CF15_05125</name>
</gene>
<comment type="caution">
    <text evidence="3">The sequence shown here is derived from an EMBL/GenBank/DDBJ whole genome shotgun (WGS) entry which is preliminary data.</text>
</comment>
<reference evidence="3 4" key="1">
    <citation type="submission" date="2015-11" db="EMBL/GenBank/DDBJ databases">
        <title>Genome sequence of Pyrodictium occultum PL-19, a marine hyperthermophilic archaeon isolated from Volcano, Italy.</title>
        <authorList>
            <person name="Utturkar S."/>
            <person name="Huber H."/>
            <person name="Leptihn S."/>
            <person name="Brown S."/>
            <person name="Stetter K.O."/>
            <person name="Podar M."/>
        </authorList>
    </citation>
    <scope>NUCLEOTIDE SEQUENCE [LARGE SCALE GENOMIC DNA]</scope>
    <source>
        <strain evidence="3 4">PL-19</strain>
    </source>
</reference>
<name>A0A0V8RVT5_PYROC</name>
<dbReference type="InterPro" id="IPR032816">
    <property type="entry name" value="VTT_dom"/>
</dbReference>
<evidence type="ECO:0000313" key="4">
    <source>
        <dbReference type="Proteomes" id="UP000053352"/>
    </source>
</evidence>
<keyword evidence="1" id="KW-0812">Transmembrane</keyword>
<protein>
    <recommendedName>
        <fullName evidence="2">VTT domain-containing protein</fullName>
    </recommendedName>
</protein>
<accession>A0A0V8RVT5</accession>
<proteinExistence type="predicted"/>
<dbReference type="PANTHER" id="PTHR42709">
    <property type="entry name" value="ALKALINE PHOSPHATASE LIKE PROTEIN"/>
    <property type="match status" value="1"/>
</dbReference>
<keyword evidence="1" id="KW-1133">Transmembrane helix</keyword>
<feature type="transmembrane region" description="Helical" evidence="1">
    <location>
        <begin position="12"/>
        <end position="35"/>
    </location>
</feature>